<protein>
    <recommendedName>
        <fullName evidence="3">Small CPxCG-related zinc finger protein</fullName>
    </recommendedName>
</protein>
<keyword evidence="2" id="KW-1185">Reference proteome</keyword>
<name>A0ABD5QHP9_9EURY</name>
<evidence type="ECO:0000313" key="1">
    <source>
        <dbReference type="EMBL" id="MFC4989144.1"/>
    </source>
</evidence>
<accession>A0ABD5QHP9</accession>
<dbReference type="RefSeq" id="WP_224829016.1">
    <property type="nucleotide sequence ID" value="NZ_JAIVEF010000014.1"/>
</dbReference>
<gene>
    <name evidence="1" type="ORF">ACFPFO_15485</name>
</gene>
<evidence type="ECO:0008006" key="3">
    <source>
        <dbReference type="Google" id="ProtNLM"/>
    </source>
</evidence>
<proteinExistence type="predicted"/>
<sequence>MITASEASDPIVAEFTPEPTLTLDSGSASSRVEMFADPEEMTTSCDFCGRVGVVETDRCETAEKFDLPLICTDCE</sequence>
<evidence type="ECO:0000313" key="2">
    <source>
        <dbReference type="Proteomes" id="UP001595925"/>
    </source>
</evidence>
<comment type="caution">
    <text evidence="1">The sequence shown here is derived from an EMBL/GenBank/DDBJ whole genome shotgun (WGS) entry which is preliminary data.</text>
</comment>
<reference evidence="1 2" key="1">
    <citation type="journal article" date="2019" name="Int. J. Syst. Evol. Microbiol.">
        <title>The Global Catalogue of Microorganisms (GCM) 10K type strain sequencing project: providing services to taxonomists for standard genome sequencing and annotation.</title>
        <authorList>
            <consortium name="The Broad Institute Genomics Platform"/>
            <consortium name="The Broad Institute Genome Sequencing Center for Infectious Disease"/>
            <person name="Wu L."/>
            <person name="Ma J."/>
        </authorList>
    </citation>
    <scope>NUCLEOTIDE SEQUENCE [LARGE SCALE GENOMIC DNA]</scope>
    <source>
        <strain evidence="1 2">CGMCC 1.15824</strain>
    </source>
</reference>
<organism evidence="1 2">
    <name type="scientific">Saliphagus infecundisoli</name>
    <dbReference type="NCBI Taxonomy" id="1849069"/>
    <lineage>
        <taxon>Archaea</taxon>
        <taxon>Methanobacteriati</taxon>
        <taxon>Methanobacteriota</taxon>
        <taxon>Stenosarchaea group</taxon>
        <taxon>Halobacteria</taxon>
        <taxon>Halobacteriales</taxon>
        <taxon>Natrialbaceae</taxon>
        <taxon>Saliphagus</taxon>
    </lineage>
</organism>
<dbReference type="AlphaFoldDB" id="A0ABD5QHP9"/>
<dbReference type="EMBL" id="JBHSJG010000040">
    <property type="protein sequence ID" value="MFC4989144.1"/>
    <property type="molecule type" value="Genomic_DNA"/>
</dbReference>
<dbReference type="Proteomes" id="UP001595925">
    <property type="component" value="Unassembled WGS sequence"/>
</dbReference>